<name>A0A0F9NSH8_9ZZZZ</name>
<evidence type="ECO:0008006" key="2">
    <source>
        <dbReference type="Google" id="ProtNLM"/>
    </source>
</evidence>
<dbReference type="Gene3D" id="2.60.120.200">
    <property type="match status" value="1"/>
</dbReference>
<organism evidence="1">
    <name type="scientific">marine sediment metagenome</name>
    <dbReference type="NCBI Taxonomy" id="412755"/>
    <lineage>
        <taxon>unclassified sequences</taxon>
        <taxon>metagenomes</taxon>
        <taxon>ecological metagenomes</taxon>
    </lineage>
</organism>
<dbReference type="Pfam" id="PF13385">
    <property type="entry name" value="Laminin_G_3"/>
    <property type="match status" value="1"/>
</dbReference>
<dbReference type="InterPro" id="IPR013320">
    <property type="entry name" value="ConA-like_dom_sf"/>
</dbReference>
<dbReference type="SUPFAM" id="SSF49899">
    <property type="entry name" value="Concanavalin A-like lectins/glucanases"/>
    <property type="match status" value="1"/>
</dbReference>
<dbReference type="AlphaFoldDB" id="A0A0F9NSH8"/>
<comment type="caution">
    <text evidence="1">The sequence shown here is derived from an EMBL/GenBank/DDBJ whole genome shotgun (WGS) entry which is preliminary data.</text>
</comment>
<dbReference type="EMBL" id="LAZR01003201">
    <property type="protein sequence ID" value="KKN20859.1"/>
    <property type="molecule type" value="Genomic_DNA"/>
</dbReference>
<proteinExistence type="predicted"/>
<sequence length="241" mass="26011">MSIMTSPALRYPKSLWSYNPSPTGCALYLPFWHPSLSGPVFKDIGPSGGTCTVATATWTTLGYDFDGVSGLLTVPDTIAIQNIFDNGGTIECWIDADSDGEGDEGNIADKTRWSFYLANEAIGKVKVVLWCNFDGATNGTWITTSTEVDINTWTHIVVTYNSSATANDAIIYINGTAVALTESATPDGTRVTDVGSGLTIGNFSTDAFTFDGTIGEVRLYNRILSATEIVDDYNITKFRYV</sequence>
<protein>
    <recommendedName>
        <fullName evidence="2">LamG-like jellyroll fold domain-containing protein</fullName>
    </recommendedName>
</protein>
<evidence type="ECO:0000313" key="1">
    <source>
        <dbReference type="EMBL" id="KKN20859.1"/>
    </source>
</evidence>
<accession>A0A0F9NSH8</accession>
<reference evidence="1" key="1">
    <citation type="journal article" date="2015" name="Nature">
        <title>Complex archaea that bridge the gap between prokaryotes and eukaryotes.</title>
        <authorList>
            <person name="Spang A."/>
            <person name="Saw J.H."/>
            <person name="Jorgensen S.L."/>
            <person name="Zaremba-Niedzwiedzka K."/>
            <person name="Martijn J."/>
            <person name="Lind A.E."/>
            <person name="van Eijk R."/>
            <person name="Schleper C."/>
            <person name="Guy L."/>
            <person name="Ettema T.J."/>
        </authorList>
    </citation>
    <scope>NUCLEOTIDE SEQUENCE</scope>
</reference>
<gene>
    <name evidence="1" type="ORF">LCGC14_0931160</name>
</gene>